<gene>
    <name evidence="2" type="ORF">C6P99_16045</name>
</gene>
<dbReference type="RefSeq" id="WP_105777189.1">
    <property type="nucleotide sequence ID" value="NZ_JAHPNO010000018.1"/>
</dbReference>
<evidence type="ECO:0000313" key="3">
    <source>
        <dbReference type="Proteomes" id="UP000237811"/>
    </source>
</evidence>
<keyword evidence="1" id="KW-0812">Transmembrane</keyword>
<sequence>MENFSIWHWTILILLPIVYLVPAARILRKAGFSGWLCLLLLVPPINLIMYWVFAFVRWPVEEAIALNRKTT</sequence>
<name>A0AB37AU63_9BURK</name>
<feature type="transmembrane region" description="Helical" evidence="1">
    <location>
        <begin position="6"/>
        <end position="27"/>
    </location>
</feature>
<evidence type="ECO:0000256" key="1">
    <source>
        <dbReference type="SAM" id="Phobius"/>
    </source>
</evidence>
<comment type="caution">
    <text evidence="2">The sequence shown here is derived from an EMBL/GenBank/DDBJ whole genome shotgun (WGS) entry which is preliminary data.</text>
</comment>
<evidence type="ECO:0000313" key="2">
    <source>
        <dbReference type="EMBL" id="PRE47070.1"/>
    </source>
</evidence>
<dbReference type="AlphaFoldDB" id="A0AB37AU63"/>
<protein>
    <submittedName>
        <fullName evidence="2">Uncharacterized protein</fullName>
    </submittedName>
</protein>
<dbReference type="EMBL" id="PVFR01000050">
    <property type="protein sequence ID" value="PRE47070.1"/>
    <property type="molecule type" value="Genomic_DNA"/>
</dbReference>
<keyword evidence="1" id="KW-1133">Transmembrane helix</keyword>
<dbReference type="Proteomes" id="UP000237811">
    <property type="component" value="Unassembled WGS sequence"/>
</dbReference>
<keyword evidence="1" id="KW-0472">Membrane</keyword>
<organism evidence="2 3">
    <name type="scientific">Burkholderia multivorans</name>
    <dbReference type="NCBI Taxonomy" id="87883"/>
    <lineage>
        <taxon>Bacteria</taxon>
        <taxon>Pseudomonadati</taxon>
        <taxon>Pseudomonadota</taxon>
        <taxon>Betaproteobacteria</taxon>
        <taxon>Burkholderiales</taxon>
        <taxon>Burkholderiaceae</taxon>
        <taxon>Burkholderia</taxon>
        <taxon>Burkholderia cepacia complex</taxon>
    </lineage>
</organism>
<reference evidence="2 3" key="1">
    <citation type="submission" date="2018-03" db="EMBL/GenBank/DDBJ databases">
        <authorList>
            <person name="Nguyen K."/>
            <person name="Fouts D."/>
            <person name="Sutton G."/>
        </authorList>
    </citation>
    <scope>NUCLEOTIDE SEQUENCE [LARGE SCALE GENOMIC DNA]</scope>
    <source>
        <strain evidence="2 3">AU14328</strain>
    </source>
</reference>
<feature type="transmembrane region" description="Helical" evidence="1">
    <location>
        <begin position="34"/>
        <end position="53"/>
    </location>
</feature>
<proteinExistence type="predicted"/>
<accession>A0AB37AU63</accession>